<evidence type="ECO:0000256" key="1">
    <source>
        <dbReference type="SAM" id="SignalP"/>
    </source>
</evidence>
<dbReference type="EMBL" id="JARJCM010000045">
    <property type="protein sequence ID" value="KAJ7036147.1"/>
    <property type="molecule type" value="Genomic_DNA"/>
</dbReference>
<dbReference type="Proteomes" id="UP001218188">
    <property type="component" value="Unassembled WGS sequence"/>
</dbReference>
<keyword evidence="3" id="KW-1185">Reference proteome</keyword>
<accession>A0AAD6T2I3</accession>
<keyword evidence="1" id="KW-0732">Signal</keyword>
<protein>
    <submittedName>
        <fullName evidence="2">Uncharacterized protein</fullName>
    </submittedName>
</protein>
<dbReference type="AlphaFoldDB" id="A0AAD6T2I3"/>
<feature type="chain" id="PRO_5042118729" evidence="1">
    <location>
        <begin position="20"/>
        <end position="145"/>
    </location>
</feature>
<proteinExistence type="predicted"/>
<name>A0AAD6T2I3_9AGAR</name>
<feature type="signal peptide" evidence="1">
    <location>
        <begin position="1"/>
        <end position="19"/>
    </location>
</feature>
<evidence type="ECO:0000313" key="2">
    <source>
        <dbReference type="EMBL" id="KAJ7036147.1"/>
    </source>
</evidence>
<sequence length="145" mass="13670">MKLLTFISAALAIVSLTNALNVPLTKNIAKEGNAGVYSEISLVGRQDLSGALAPATAVLAPATAVLAPATAVALEGVIQLLGNFPGVAGAVDAAGNPVNAAADTMNTAKSAAGDAADTAEDAAGDAASAAADAAGDVVNGATGSG</sequence>
<organism evidence="2 3">
    <name type="scientific">Mycena alexandri</name>
    <dbReference type="NCBI Taxonomy" id="1745969"/>
    <lineage>
        <taxon>Eukaryota</taxon>
        <taxon>Fungi</taxon>
        <taxon>Dikarya</taxon>
        <taxon>Basidiomycota</taxon>
        <taxon>Agaricomycotina</taxon>
        <taxon>Agaricomycetes</taxon>
        <taxon>Agaricomycetidae</taxon>
        <taxon>Agaricales</taxon>
        <taxon>Marasmiineae</taxon>
        <taxon>Mycenaceae</taxon>
        <taxon>Mycena</taxon>
    </lineage>
</organism>
<evidence type="ECO:0000313" key="3">
    <source>
        <dbReference type="Proteomes" id="UP001218188"/>
    </source>
</evidence>
<reference evidence="2" key="1">
    <citation type="submission" date="2023-03" db="EMBL/GenBank/DDBJ databases">
        <title>Massive genome expansion in bonnet fungi (Mycena s.s.) driven by repeated elements and novel gene families across ecological guilds.</title>
        <authorList>
            <consortium name="Lawrence Berkeley National Laboratory"/>
            <person name="Harder C.B."/>
            <person name="Miyauchi S."/>
            <person name="Viragh M."/>
            <person name="Kuo A."/>
            <person name="Thoen E."/>
            <person name="Andreopoulos B."/>
            <person name="Lu D."/>
            <person name="Skrede I."/>
            <person name="Drula E."/>
            <person name="Henrissat B."/>
            <person name="Morin E."/>
            <person name="Kohler A."/>
            <person name="Barry K."/>
            <person name="LaButti K."/>
            <person name="Morin E."/>
            <person name="Salamov A."/>
            <person name="Lipzen A."/>
            <person name="Mereny Z."/>
            <person name="Hegedus B."/>
            <person name="Baldrian P."/>
            <person name="Stursova M."/>
            <person name="Weitz H."/>
            <person name="Taylor A."/>
            <person name="Grigoriev I.V."/>
            <person name="Nagy L.G."/>
            <person name="Martin F."/>
            <person name="Kauserud H."/>
        </authorList>
    </citation>
    <scope>NUCLEOTIDE SEQUENCE</scope>
    <source>
        <strain evidence="2">CBHHK200</strain>
    </source>
</reference>
<comment type="caution">
    <text evidence="2">The sequence shown here is derived from an EMBL/GenBank/DDBJ whole genome shotgun (WGS) entry which is preliminary data.</text>
</comment>
<gene>
    <name evidence="2" type="ORF">C8F04DRAFT_1394389</name>
</gene>